<dbReference type="InterPro" id="IPR001638">
    <property type="entry name" value="Solute-binding_3/MltF_N"/>
</dbReference>
<evidence type="ECO:0000259" key="13">
    <source>
        <dbReference type="SMART" id="SM00079"/>
    </source>
</evidence>
<organism evidence="14 15">
    <name type="scientific">Vitis vinifera</name>
    <name type="common">Grape</name>
    <dbReference type="NCBI Taxonomy" id="29760"/>
    <lineage>
        <taxon>Eukaryota</taxon>
        <taxon>Viridiplantae</taxon>
        <taxon>Streptophyta</taxon>
        <taxon>Embryophyta</taxon>
        <taxon>Tracheophyta</taxon>
        <taxon>Spermatophyta</taxon>
        <taxon>Magnoliopsida</taxon>
        <taxon>eudicotyledons</taxon>
        <taxon>Gunneridae</taxon>
        <taxon>Pentapetalae</taxon>
        <taxon>rosids</taxon>
        <taxon>Vitales</taxon>
        <taxon>Vitaceae</taxon>
        <taxon>Viteae</taxon>
        <taxon>Vitis</taxon>
    </lineage>
</organism>
<evidence type="ECO:0000256" key="1">
    <source>
        <dbReference type="ARBA" id="ARBA00004141"/>
    </source>
</evidence>
<dbReference type="GO" id="GO:0015276">
    <property type="term" value="F:ligand-gated monoatomic ion channel activity"/>
    <property type="evidence" value="ECO:0007669"/>
    <property type="project" value="InterPro"/>
</dbReference>
<keyword evidence="6 11" id="KW-0472">Membrane</keyword>
<keyword evidence="12" id="KW-0732">Signal</keyword>
<gene>
    <name evidence="14" type="primary">GLR2.7_0</name>
    <name evidence="14" type="ORF">CK203_021611</name>
</gene>
<feature type="domain" description="Ionotropic glutamate receptor C-terminal" evidence="13">
    <location>
        <begin position="396"/>
        <end position="699"/>
    </location>
</feature>
<dbReference type="Gene3D" id="3.40.190.10">
    <property type="entry name" value="Periplasmic binding protein-like II"/>
    <property type="match status" value="3"/>
</dbReference>
<dbReference type="GO" id="GO:0016020">
    <property type="term" value="C:membrane"/>
    <property type="evidence" value="ECO:0007669"/>
    <property type="project" value="UniProtKB-SubCell"/>
</dbReference>
<keyword evidence="2" id="KW-0813">Transport</keyword>
<keyword evidence="10" id="KW-0407">Ion channel</keyword>
<keyword evidence="5" id="KW-0406">Ion transport</keyword>
<protein>
    <submittedName>
        <fullName evidence="14">Glutamate receptor 2.7</fullName>
    </submittedName>
</protein>
<dbReference type="PANTHER" id="PTHR18966">
    <property type="entry name" value="IONOTROPIC GLUTAMATE RECEPTOR"/>
    <property type="match status" value="1"/>
</dbReference>
<evidence type="ECO:0000256" key="7">
    <source>
        <dbReference type="ARBA" id="ARBA00023170"/>
    </source>
</evidence>
<evidence type="ECO:0000313" key="15">
    <source>
        <dbReference type="Proteomes" id="UP000288805"/>
    </source>
</evidence>
<dbReference type="EMBL" id="QGNW01000063">
    <property type="protein sequence ID" value="RVX03902.1"/>
    <property type="molecule type" value="Genomic_DNA"/>
</dbReference>
<dbReference type="InterPro" id="IPR028082">
    <property type="entry name" value="Peripla_BP_I"/>
</dbReference>
<dbReference type="Pfam" id="PF00497">
    <property type="entry name" value="SBP_bac_3"/>
    <property type="match status" value="1"/>
</dbReference>
<dbReference type="SUPFAM" id="SSF53850">
    <property type="entry name" value="Periplasmic binding protein-like II"/>
    <property type="match status" value="1"/>
</dbReference>
<dbReference type="CDD" id="cd13686">
    <property type="entry name" value="GluR_Plant"/>
    <property type="match status" value="1"/>
</dbReference>
<comment type="subcellular location">
    <subcellularLocation>
        <location evidence="1">Membrane</location>
        <topology evidence="1">Multi-pass membrane protein</topology>
    </subcellularLocation>
</comment>
<evidence type="ECO:0000256" key="11">
    <source>
        <dbReference type="SAM" id="Phobius"/>
    </source>
</evidence>
<dbReference type="InterPro" id="IPR001320">
    <property type="entry name" value="Iontro_rcpt_C"/>
</dbReference>
<feature type="transmembrane region" description="Helical" evidence="11">
    <location>
        <begin position="543"/>
        <end position="560"/>
    </location>
</feature>
<dbReference type="FunFam" id="3.40.50.2300:FF:000188">
    <property type="entry name" value="Glutamate receptor"/>
    <property type="match status" value="1"/>
</dbReference>
<dbReference type="SMART" id="SM00079">
    <property type="entry name" value="PBPe"/>
    <property type="match status" value="1"/>
</dbReference>
<evidence type="ECO:0000256" key="4">
    <source>
        <dbReference type="ARBA" id="ARBA00022989"/>
    </source>
</evidence>
<reference evidence="14 15" key="1">
    <citation type="journal article" date="2018" name="PLoS Genet.">
        <title>Population sequencing reveals clonal diversity and ancestral inbreeding in the grapevine cultivar Chardonnay.</title>
        <authorList>
            <person name="Roach M.J."/>
            <person name="Johnson D.L."/>
            <person name="Bohlmann J."/>
            <person name="van Vuuren H.J."/>
            <person name="Jones S.J."/>
            <person name="Pretorius I.S."/>
            <person name="Schmidt S.A."/>
            <person name="Borneman A.R."/>
        </authorList>
    </citation>
    <scope>NUCLEOTIDE SEQUENCE [LARGE SCALE GENOMIC DNA]</scope>
    <source>
        <strain evidence="15">cv. Chardonnay</strain>
        <tissue evidence="14">Leaf</tissue>
    </source>
</reference>
<evidence type="ECO:0000256" key="2">
    <source>
        <dbReference type="ARBA" id="ARBA00022448"/>
    </source>
</evidence>
<dbReference type="Pfam" id="PF01094">
    <property type="entry name" value="ANF_receptor"/>
    <property type="match status" value="2"/>
</dbReference>
<evidence type="ECO:0000256" key="5">
    <source>
        <dbReference type="ARBA" id="ARBA00023065"/>
    </source>
</evidence>
<keyword evidence="8" id="KW-0325">Glycoprotein</keyword>
<evidence type="ECO:0000256" key="12">
    <source>
        <dbReference type="SAM" id="SignalP"/>
    </source>
</evidence>
<dbReference type="InterPro" id="IPR015683">
    <property type="entry name" value="Ionotropic_Glu_rcpt"/>
</dbReference>
<dbReference type="Pfam" id="PF00060">
    <property type="entry name" value="Lig_chan"/>
    <property type="match status" value="1"/>
</dbReference>
<evidence type="ECO:0000256" key="8">
    <source>
        <dbReference type="ARBA" id="ARBA00023180"/>
    </source>
</evidence>
<keyword evidence="4 11" id="KW-1133">Transmembrane helix</keyword>
<keyword evidence="3 11" id="KW-0812">Transmembrane</keyword>
<dbReference type="SUPFAM" id="SSF53822">
    <property type="entry name" value="Periplasmic binding protein-like I"/>
    <property type="match status" value="1"/>
</dbReference>
<evidence type="ECO:0000256" key="6">
    <source>
        <dbReference type="ARBA" id="ARBA00023136"/>
    </source>
</evidence>
<sequence length="699" mass="77076">MGILFSLFFSLLVLDLLFLQMATANGGTDSIEKADVKGSIGAILDYSSRIGKEEKVAMEMAIEEFNSQYSNQHIDLLINDSQGEPIQAALAARELVYRHRVKAILGPQTWEEASLVAEVGSQAYTPILSLAYTTPQWATERWPFLIQASADQSAQMKAIAAVIESQDWHRVTVVYEDIPSSATGAVLQLSEALKDVGIEIGHLLPLPPLSSSSSLVEELQSLKEGQCRVFVVHTSLQLGVHLFETAKKMEMMKEGYIWIITDTISSLVHSIKASTISSSMDGIVAKAYDATWAAALAMTGGRGTGQQLLEKISNGQFDGLTGKIQFSDQKLAPAHIFQIVNVVGKSDRELGFWSETSEEESGFWRDRRALAQVVWPGGPRNTPRGWTPPTDEKPLKIGVPSGSTFKQFVEVIQDGNNISFNGFSINVFNATVERLPYALPHKLYAFNGTYDELVRQKFDAVVGDVAIVAKRFEHAEFTQPYAEPGLQMITPVRSKSSNKAWLFMKPFTRAMWILTTFINVYNGFVLICLNIGEKLHSNLSRMAMVVWLFVALVITQSYTANLTSMLTVQQLEPTVADIETLKSSNSMIGYCRGSFVSAYLKDVLGFNEKNIKNYSSPEEYAKALKDGQIAAAFLEAPFAKLFLAKYCKSFMAAGTSYKVGGFGFVFPRGSPLLHDVSEALLNVSESGKLRELENSMLSI</sequence>
<dbReference type="FunFam" id="3.40.190.10:FF:000054">
    <property type="entry name" value="Glutamate receptor"/>
    <property type="match status" value="1"/>
</dbReference>
<proteinExistence type="predicted"/>
<evidence type="ECO:0000256" key="9">
    <source>
        <dbReference type="ARBA" id="ARBA00023286"/>
    </source>
</evidence>
<feature type="transmembrane region" description="Helical" evidence="11">
    <location>
        <begin position="510"/>
        <end position="531"/>
    </location>
</feature>
<dbReference type="Gene3D" id="3.40.50.2300">
    <property type="match status" value="4"/>
</dbReference>
<dbReference type="InterPro" id="IPR001828">
    <property type="entry name" value="ANF_lig-bd_rcpt"/>
</dbReference>
<evidence type="ECO:0000256" key="10">
    <source>
        <dbReference type="ARBA" id="ARBA00023303"/>
    </source>
</evidence>
<evidence type="ECO:0000313" key="14">
    <source>
        <dbReference type="EMBL" id="RVX03902.1"/>
    </source>
</evidence>
<keyword evidence="9" id="KW-1071">Ligand-gated ion channel</keyword>
<dbReference type="AlphaFoldDB" id="A0A438J4L0"/>
<feature type="signal peptide" evidence="12">
    <location>
        <begin position="1"/>
        <end position="24"/>
    </location>
</feature>
<name>A0A438J4L0_VITVI</name>
<dbReference type="Proteomes" id="UP000288805">
    <property type="component" value="Unassembled WGS sequence"/>
</dbReference>
<comment type="caution">
    <text evidence="14">The sequence shown here is derived from an EMBL/GenBank/DDBJ whole genome shotgun (WGS) entry which is preliminary data.</text>
</comment>
<accession>A0A438J4L0</accession>
<evidence type="ECO:0000256" key="3">
    <source>
        <dbReference type="ARBA" id="ARBA00022692"/>
    </source>
</evidence>
<keyword evidence="7 14" id="KW-0675">Receptor</keyword>
<dbReference type="InterPro" id="IPR044440">
    <property type="entry name" value="GABAb_receptor_plant_PBP1"/>
</dbReference>
<dbReference type="CDD" id="cd19990">
    <property type="entry name" value="PBP1_GABAb_receptor_plant"/>
    <property type="match status" value="1"/>
</dbReference>
<dbReference type="FunFam" id="1.10.287.70:FF:000172">
    <property type="entry name" value="Glutamate receptor"/>
    <property type="match status" value="1"/>
</dbReference>
<feature type="chain" id="PRO_5019512622" evidence="12">
    <location>
        <begin position="25"/>
        <end position="699"/>
    </location>
</feature>